<keyword evidence="5 11" id="KW-0479">Metal-binding</keyword>
<dbReference type="AlphaFoldDB" id="A0A0M0BU56"/>
<dbReference type="HAMAP" id="MF_00188">
    <property type="entry name" value="Pept_M48_protease_HtpX"/>
    <property type="match status" value="1"/>
</dbReference>
<feature type="binding site" evidence="11">
    <location>
        <position position="136"/>
    </location>
    <ligand>
        <name>Zn(2+)</name>
        <dbReference type="ChEBI" id="CHEBI:29105"/>
        <note>catalytic</note>
    </ligand>
</feature>
<keyword evidence="7 11" id="KW-0862">Zinc</keyword>
<evidence type="ECO:0000256" key="7">
    <source>
        <dbReference type="ARBA" id="ARBA00022833"/>
    </source>
</evidence>
<gene>
    <name evidence="11" type="primary">htpX</name>
    <name evidence="13" type="ORF">AC477_03695</name>
</gene>
<feature type="transmembrane region" description="Helical" evidence="11">
    <location>
        <begin position="37"/>
        <end position="58"/>
    </location>
</feature>
<feature type="binding site" evidence="11">
    <location>
        <position position="209"/>
    </location>
    <ligand>
        <name>Zn(2+)</name>
        <dbReference type="ChEBI" id="CHEBI:29105"/>
        <note>catalytic</note>
    </ligand>
</feature>
<feature type="transmembrane region" description="Helical" evidence="11">
    <location>
        <begin position="148"/>
        <end position="172"/>
    </location>
</feature>
<reference evidence="13 14" key="1">
    <citation type="submission" date="2015-06" db="EMBL/GenBank/DDBJ databases">
        <title>New insights into the roles of widespread benthic archaea in carbon and nitrogen cycling.</title>
        <authorList>
            <person name="Lazar C.S."/>
            <person name="Baker B.J."/>
            <person name="Seitz K.W."/>
            <person name="Hyde A.S."/>
            <person name="Dick G.J."/>
            <person name="Hinrichs K.-U."/>
            <person name="Teske A.P."/>
        </authorList>
    </citation>
    <scope>NUCLEOTIDE SEQUENCE [LARGE SCALE GENOMIC DNA]</scope>
    <source>
        <strain evidence="13">SG8-32-1</strain>
    </source>
</reference>
<keyword evidence="6 11" id="KW-0378">Hydrolase</keyword>
<feature type="domain" description="Peptidase M48" evidence="12">
    <location>
        <begin position="69"/>
        <end position="319"/>
    </location>
</feature>
<proteinExistence type="inferred from homology"/>
<name>A0A0M0BU56_9ARCH</name>
<dbReference type="Gene3D" id="3.30.2010.10">
    <property type="entry name" value="Metalloproteases ('zincins'), catalytic domain"/>
    <property type="match status" value="1"/>
</dbReference>
<comment type="cofactor">
    <cofactor evidence="11">
        <name>Zn(2+)</name>
        <dbReference type="ChEBI" id="CHEBI:29105"/>
    </cofactor>
    <text evidence="11">Binds 1 zinc ion per subunit.</text>
</comment>
<keyword evidence="4 11" id="KW-0812">Transmembrane</keyword>
<feature type="transmembrane region" description="Helical" evidence="11">
    <location>
        <begin position="7"/>
        <end position="31"/>
    </location>
</feature>
<dbReference type="InterPro" id="IPR050083">
    <property type="entry name" value="HtpX_protease"/>
</dbReference>
<dbReference type="GO" id="GO:0008270">
    <property type="term" value="F:zinc ion binding"/>
    <property type="evidence" value="ECO:0007669"/>
    <property type="project" value="UniProtKB-UniRule"/>
</dbReference>
<protein>
    <recommendedName>
        <fullName evidence="11">Protease HtpX homolog</fullName>
        <ecNumber evidence="11">3.4.24.-</ecNumber>
    </recommendedName>
</protein>
<evidence type="ECO:0000256" key="11">
    <source>
        <dbReference type="HAMAP-Rule" id="MF_00188"/>
    </source>
</evidence>
<dbReference type="Proteomes" id="UP000037237">
    <property type="component" value="Unassembled WGS sequence"/>
</dbReference>
<evidence type="ECO:0000256" key="3">
    <source>
        <dbReference type="ARBA" id="ARBA00022670"/>
    </source>
</evidence>
<dbReference type="GO" id="GO:0005886">
    <property type="term" value="C:plasma membrane"/>
    <property type="evidence" value="ECO:0007669"/>
    <property type="project" value="UniProtKB-SubCell"/>
</dbReference>
<dbReference type="EC" id="3.4.24.-" evidence="11"/>
<sequence length="320" mass="35975">MNLWKLRLSLIGTLSLIIGLSTLFFTVILSLAGVSIIFMPLIVVIFNIIQWLIAPYLIDAMYRVKEVKPQEDPQLYEMVERLSKQSKIKKPKLMKAKMPIPNAFAYSSPLTGSKVAVTTGLLENLDSEEVEAVIGHELGHLKHRDVQVMMFVSILPAIFYFIGYSMLLSSMFNRRDSRDSGGTAIIGIASMLLYWVLTLFTLYLSRIREYYADRHSASIVEDGSRKLSEGLAKIVNSTNSMKKGRQDKGGSTSFKALFISDPDRSEFDAAALSQLGRGIGDRRLVEQVLQKKVTTFDKIMEVFSTHPNIVKRLKALQELS</sequence>
<evidence type="ECO:0000256" key="1">
    <source>
        <dbReference type="ARBA" id="ARBA00009779"/>
    </source>
</evidence>
<dbReference type="GO" id="GO:0004222">
    <property type="term" value="F:metalloendopeptidase activity"/>
    <property type="evidence" value="ECO:0007669"/>
    <property type="project" value="UniProtKB-UniRule"/>
</dbReference>
<keyword evidence="2 11" id="KW-1003">Cell membrane</keyword>
<dbReference type="GO" id="GO:0006508">
    <property type="term" value="P:proteolysis"/>
    <property type="evidence" value="ECO:0007669"/>
    <property type="project" value="UniProtKB-KW"/>
</dbReference>
<evidence type="ECO:0000256" key="4">
    <source>
        <dbReference type="ARBA" id="ARBA00022692"/>
    </source>
</evidence>
<evidence type="ECO:0000256" key="9">
    <source>
        <dbReference type="ARBA" id="ARBA00023049"/>
    </source>
</evidence>
<accession>A0A0M0BU56</accession>
<dbReference type="EMBL" id="LFWU01000086">
    <property type="protein sequence ID" value="KON31885.1"/>
    <property type="molecule type" value="Genomic_DNA"/>
</dbReference>
<dbReference type="InterPro" id="IPR022919">
    <property type="entry name" value="Pept_M48_protease_HtpX"/>
</dbReference>
<organism evidence="13 14">
    <name type="scientific">miscellaneous Crenarchaeota group-1 archaeon SG8-32-1</name>
    <dbReference type="NCBI Taxonomy" id="1685124"/>
    <lineage>
        <taxon>Archaea</taxon>
        <taxon>Candidatus Bathyarchaeota</taxon>
        <taxon>MCG-1</taxon>
    </lineage>
</organism>
<dbReference type="InterPro" id="IPR001915">
    <property type="entry name" value="Peptidase_M48"/>
</dbReference>
<dbReference type="PANTHER" id="PTHR43221">
    <property type="entry name" value="PROTEASE HTPX"/>
    <property type="match status" value="1"/>
</dbReference>
<keyword evidence="10 11" id="KW-0472">Membrane</keyword>
<evidence type="ECO:0000313" key="13">
    <source>
        <dbReference type="EMBL" id="KON31885.1"/>
    </source>
</evidence>
<keyword evidence="3 11" id="KW-0645">Protease</keyword>
<evidence type="ECO:0000259" key="12">
    <source>
        <dbReference type="Pfam" id="PF01435"/>
    </source>
</evidence>
<feature type="binding site" evidence="11">
    <location>
        <position position="140"/>
    </location>
    <ligand>
        <name>Zn(2+)</name>
        <dbReference type="ChEBI" id="CHEBI:29105"/>
        <note>catalytic</note>
    </ligand>
</feature>
<evidence type="ECO:0000256" key="10">
    <source>
        <dbReference type="ARBA" id="ARBA00023136"/>
    </source>
</evidence>
<evidence type="ECO:0000256" key="6">
    <source>
        <dbReference type="ARBA" id="ARBA00022801"/>
    </source>
</evidence>
<feature type="transmembrane region" description="Helical" evidence="11">
    <location>
        <begin position="184"/>
        <end position="204"/>
    </location>
</feature>
<comment type="subcellular location">
    <subcellularLocation>
        <location evidence="11">Cell membrane</location>
        <topology evidence="11">Multi-pass membrane protein</topology>
    </subcellularLocation>
</comment>
<evidence type="ECO:0000256" key="8">
    <source>
        <dbReference type="ARBA" id="ARBA00022989"/>
    </source>
</evidence>
<comment type="caution">
    <text evidence="13">The sequence shown here is derived from an EMBL/GenBank/DDBJ whole genome shotgun (WGS) entry which is preliminary data.</text>
</comment>
<dbReference type="Pfam" id="PF01435">
    <property type="entry name" value="Peptidase_M48"/>
    <property type="match status" value="1"/>
</dbReference>
<evidence type="ECO:0000313" key="14">
    <source>
        <dbReference type="Proteomes" id="UP000037237"/>
    </source>
</evidence>
<comment type="similarity">
    <text evidence="1 11">Belongs to the peptidase M48B family.</text>
</comment>
<evidence type="ECO:0000256" key="5">
    <source>
        <dbReference type="ARBA" id="ARBA00022723"/>
    </source>
</evidence>
<keyword evidence="8 11" id="KW-1133">Transmembrane helix</keyword>
<keyword evidence="9 11" id="KW-0482">Metalloprotease</keyword>
<dbReference type="CDD" id="cd07338">
    <property type="entry name" value="M48B_HtpX_like"/>
    <property type="match status" value="1"/>
</dbReference>
<feature type="active site" evidence="11">
    <location>
        <position position="137"/>
    </location>
</feature>
<evidence type="ECO:0000256" key="2">
    <source>
        <dbReference type="ARBA" id="ARBA00022475"/>
    </source>
</evidence>
<dbReference type="PANTHER" id="PTHR43221:SF2">
    <property type="entry name" value="PROTEASE HTPX HOMOLOG"/>
    <property type="match status" value="1"/>
</dbReference>